<feature type="transmembrane region" description="Helical" evidence="1">
    <location>
        <begin position="182"/>
        <end position="200"/>
    </location>
</feature>
<dbReference type="PANTHER" id="PTHR32309:SF13">
    <property type="entry name" value="FERRIC ENTEROBACTIN TRANSPORT PROTEIN FEPE"/>
    <property type="match status" value="1"/>
</dbReference>
<evidence type="ECO:0000313" key="3">
    <source>
        <dbReference type="Proteomes" id="UP000186218"/>
    </source>
</evidence>
<feature type="transmembrane region" description="Helical" evidence="1">
    <location>
        <begin position="22"/>
        <end position="43"/>
    </location>
</feature>
<sequence>MRAPTGVLHPTDYWARIVGGRWLILAAAILAGVVGALATLFVVPTHYSATSTVFIEIPGPVSTNAALNGNRGALVRVDSYAQMAVGPDNLARAAERIGMGSPTALQGHVVAIVSPGAAVLDITATADDPRTAPRMADAVADSLADLVATVETDGAGGAHAQIRGLDPATGATGAAPSVTTGVVAGVMVGALWSVVLLLMFDVGGGRIRSRGEVARIVGESVIEDTVIDDEERHHDVEALVR</sequence>
<proteinExistence type="predicted"/>
<dbReference type="GO" id="GO:0005886">
    <property type="term" value="C:plasma membrane"/>
    <property type="evidence" value="ECO:0007669"/>
    <property type="project" value="TreeGrafter"/>
</dbReference>
<dbReference type="STRING" id="1344003.SAMN05445060_0472"/>
<gene>
    <name evidence="2" type="ORF">SAMN05445060_0472</name>
</gene>
<dbReference type="GO" id="GO:0004713">
    <property type="term" value="F:protein tyrosine kinase activity"/>
    <property type="evidence" value="ECO:0007669"/>
    <property type="project" value="TreeGrafter"/>
</dbReference>
<keyword evidence="3" id="KW-1185">Reference proteome</keyword>
<protein>
    <submittedName>
        <fullName evidence="2">Capsular polysaccharide biosynthesis protein</fullName>
    </submittedName>
</protein>
<organism evidence="2 3">
    <name type="scientific">Williamsia sterculiae</name>
    <dbReference type="NCBI Taxonomy" id="1344003"/>
    <lineage>
        <taxon>Bacteria</taxon>
        <taxon>Bacillati</taxon>
        <taxon>Actinomycetota</taxon>
        <taxon>Actinomycetes</taxon>
        <taxon>Mycobacteriales</taxon>
        <taxon>Nocardiaceae</taxon>
        <taxon>Williamsia</taxon>
    </lineage>
</organism>
<keyword evidence="1" id="KW-0472">Membrane</keyword>
<reference evidence="2 3" key="1">
    <citation type="submission" date="2017-01" db="EMBL/GenBank/DDBJ databases">
        <authorList>
            <person name="Mah S.A."/>
            <person name="Swanson W.J."/>
            <person name="Moy G.W."/>
            <person name="Vacquier V.D."/>
        </authorList>
    </citation>
    <scope>NUCLEOTIDE SEQUENCE [LARGE SCALE GENOMIC DNA]</scope>
    <source>
        <strain evidence="2 3">CPCC 203464</strain>
    </source>
</reference>
<dbReference type="PANTHER" id="PTHR32309">
    <property type="entry name" value="TYROSINE-PROTEIN KINASE"/>
    <property type="match status" value="1"/>
</dbReference>
<keyword evidence="1" id="KW-0812">Transmembrane</keyword>
<dbReference type="OrthoDB" id="4706637at2"/>
<keyword evidence="1" id="KW-1133">Transmembrane helix</keyword>
<evidence type="ECO:0000256" key="1">
    <source>
        <dbReference type="SAM" id="Phobius"/>
    </source>
</evidence>
<dbReference type="InterPro" id="IPR050445">
    <property type="entry name" value="Bact_polysacc_biosynth/exp"/>
</dbReference>
<name>A0A1N7CZW3_9NOCA</name>
<dbReference type="RefSeq" id="WP_076476077.1">
    <property type="nucleotide sequence ID" value="NZ_FTNT01000001.1"/>
</dbReference>
<accession>A0A1N7CZW3</accession>
<evidence type="ECO:0000313" key="2">
    <source>
        <dbReference type="EMBL" id="SIR69121.1"/>
    </source>
</evidence>
<dbReference type="AlphaFoldDB" id="A0A1N7CZW3"/>
<dbReference type="EMBL" id="FTNT01000001">
    <property type="protein sequence ID" value="SIR69121.1"/>
    <property type="molecule type" value="Genomic_DNA"/>
</dbReference>
<dbReference type="Proteomes" id="UP000186218">
    <property type="component" value="Unassembled WGS sequence"/>
</dbReference>